<evidence type="ECO:0000313" key="1">
    <source>
        <dbReference type="EMBL" id="KUN40347.1"/>
    </source>
</evidence>
<gene>
    <name evidence="1" type="ORF">AQJ30_06690</name>
</gene>
<comment type="caution">
    <text evidence="1">The sequence shown here is derived from an EMBL/GenBank/DDBJ whole genome shotgun (WGS) entry which is preliminary data.</text>
</comment>
<dbReference type="Proteomes" id="UP000053271">
    <property type="component" value="Unassembled WGS sequence"/>
</dbReference>
<keyword evidence="2" id="KW-1185">Reference proteome</keyword>
<accession>A0A124HS23</accession>
<sequence length="96" mass="10308">MGRLDLLVIPPGTDPAAAARLMAAASVPRGLRTASSLTADEAISYDATHAQSQEEEWDTDGGADLFVTVRFHVLAHNDAFCRVDVEILVLAQYAPR</sequence>
<dbReference type="STRING" id="68231.AQJ30_06690"/>
<protein>
    <submittedName>
        <fullName evidence="1">Uncharacterized protein</fullName>
    </submittedName>
</protein>
<reference evidence="1 2" key="1">
    <citation type="submission" date="2015-10" db="EMBL/GenBank/DDBJ databases">
        <title>Draft genome sequence of Streptomyces longwoodensis DSM 41677, type strain for the species Streptomyces longwoodensis.</title>
        <authorList>
            <person name="Ruckert C."/>
            <person name="Winkler A."/>
            <person name="Kalinowski J."/>
            <person name="Kampfer P."/>
            <person name="Glaeser S."/>
        </authorList>
    </citation>
    <scope>NUCLEOTIDE SEQUENCE [LARGE SCALE GENOMIC DNA]</scope>
    <source>
        <strain evidence="1 2">DSM 41677</strain>
    </source>
</reference>
<evidence type="ECO:0000313" key="2">
    <source>
        <dbReference type="Proteomes" id="UP000053271"/>
    </source>
</evidence>
<proteinExistence type="predicted"/>
<name>A0A124HS23_9ACTN</name>
<dbReference type="RefSeq" id="WP_067229868.1">
    <property type="nucleotide sequence ID" value="NZ_KQ948550.1"/>
</dbReference>
<dbReference type="EMBL" id="LMWS01000008">
    <property type="protein sequence ID" value="KUN40347.1"/>
    <property type="molecule type" value="Genomic_DNA"/>
</dbReference>
<dbReference type="GeneID" id="91430261"/>
<dbReference type="AlphaFoldDB" id="A0A124HS23"/>
<organism evidence="1 2">
    <name type="scientific">Streptomyces longwoodensis</name>
    <dbReference type="NCBI Taxonomy" id="68231"/>
    <lineage>
        <taxon>Bacteria</taxon>
        <taxon>Bacillati</taxon>
        <taxon>Actinomycetota</taxon>
        <taxon>Actinomycetes</taxon>
        <taxon>Kitasatosporales</taxon>
        <taxon>Streptomycetaceae</taxon>
        <taxon>Streptomyces</taxon>
    </lineage>
</organism>